<organism evidence="1 2">
    <name type="scientific">Durusdinium trenchii</name>
    <dbReference type="NCBI Taxonomy" id="1381693"/>
    <lineage>
        <taxon>Eukaryota</taxon>
        <taxon>Sar</taxon>
        <taxon>Alveolata</taxon>
        <taxon>Dinophyceae</taxon>
        <taxon>Suessiales</taxon>
        <taxon>Symbiodiniaceae</taxon>
        <taxon>Durusdinium</taxon>
    </lineage>
</organism>
<evidence type="ECO:0000313" key="1">
    <source>
        <dbReference type="EMBL" id="CAK9111630.1"/>
    </source>
</evidence>
<proteinExistence type="predicted"/>
<dbReference type="Proteomes" id="UP001642484">
    <property type="component" value="Unassembled WGS sequence"/>
</dbReference>
<name>A0ABP0SHC1_9DINO</name>
<reference evidence="1 2" key="1">
    <citation type="submission" date="2024-02" db="EMBL/GenBank/DDBJ databases">
        <authorList>
            <person name="Chen Y."/>
            <person name="Shah S."/>
            <person name="Dougan E. K."/>
            <person name="Thang M."/>
            <person name="Chan C."/>
        </authorList>
    </citation>
    <scope>NUCLEOTIDE SEQUENCE [LARGE SCALE GENOMIC DNA]</scope>
</reference>
<keyword evidence="2" id="KW-1185">Reference proteome</keyword>
<protein>
    <submittedName>
        <fullName evidence="1">Uncharacterized protein</fullName>
    </submittedName>
</protein>
<sequence>MVWAADVHLKASGATPGVTPVALHTRRAVSPTPGSFQVSQAPRVLAQPVIRRISMPTSLSPQEVHPTVPPAHAACNVMLPGRPPATPIVAVRAMAEPFLPQAAPAPAAPSRAEVAPTALACKNPSLTILIRDFEMQTPQLPGDWQSDLGCLAQCGRHITEVLSELAQQKRILVPLPGGASVPVSLLGREGPPVQAWYQVYAGHQELLAEALQMREDVVRSFFRQSSCASNQLTWRLGEVWMAHRWVCGNMMKYVGISKARNTGALLLLQGPMDLYNPLRTLGSNPEGFFRTVPISV</sequence>
<dbReference type="EMBL" id="CAXAMN010027583">
    <property type="protein sequence ID" value="CAK9111630.1"/>
    <property type="molecule type" value="Genomic_DNA"/>
</dbReference>
<gene>
    <name evidence="1" type="ORF">CCMP2556_LOCUS51798</name>
</gene>
<accession>A0ABP0SHC1</accession>
<comment type="caution">
    <text evidence="1">The sequence shown here is derived from an EMBL/GenBank/DDBJ whole genome shotgun (WGS) entry which is preliminary data.</text>
</comment>
<evidence type="ECO:0000313" key="2">
    <source>
        <dbReference type="Proteomes" id="UP001642484"/>
    </source>
</evidence>